<evidence type="ECO:0000256" key="2">
    <source>
        <dbReference type="ARBA" id="ARBA00023125"/>
    </source>
</evidence>
<dbReference type="PROSITE" id="PS50042">
    <property type="entry name" value="CNMP_BINDING_3"/>
    <property type="match status" value="1"/>
</dbReference>
<dbReference type="Proteomes" id="UP001595715">
    <property type="component" value="Unassembled WGS sequence"/>
</dbReference>
<dbReference type="Pfam" id="PF13545">
    <property type="entry name" value="HTH_Crp_2"/>
    <property type="match status" value="1"/>
</dbReference>
<organism evidence="7 8">
    <name type="scientific">Paenibacillus xanthanilyticus</name>
    <dbReference type="NCBI Taxonomy" id="1783531"/>
    <lineage>
        <taxon>Bacteria</taxon>
        <taxon>Bacillati</taxon>
        <taxon>Bacillota</taxon>
        <taxon>Bacilli</taxon>
        <taxon>Bacillales</taxon>
        <taxon>Paenibacillaceae</taxon>
        <taxon>Paenibacillus</taxon>
    </lineage>
</organism>
<dbReference type="InterPro" id="IPR014710">
    <property type="entry name" value="RmlC-like_jellyroll"/>
</dbReference>
<evidence type="ECO:0000259" key="5">
    <source>
        <dbReference type="PROSITE" id="PS50042"/>
    </source>
</evidence>
<reference evidence="8" key="1">
    <citation type="journal article" date="2019" name="Int. J. Syst. Evol. Microbiol.">
        <title>The Global Catalogue of Microorganisms (GCM) 10K type strain sequencing project: providing services to taxonomists for standard genome sequencing and annotation.</title>
        <authorList>
            <consortium name="The Broad Institute Genomics Platform"/>
            <consortium name="The Broad Institute Genome Sequencing Center for Infectious Disease"/>
            <person name="Wu L."/>
            <person name="Ma J."/>
        </authorList>
    </citation>
    <scope>NUCLEOTIDE SEQUENCE [LARGE SCALE GENOMIC DNA]</scope>
    <source>
        <strain evidence="8">IBRC-M 10987</strain>
    </source>
</reference>
<dbReference type="PANTHER" id="PTHR24567">
    <property type="entry name" value="CRP FAMILY TRANSCRIPTIONAL REGULATORY PROTEIN"/>
    <property type="match status" value="1"/>
</dbReference>
<evidence type="ECO:0000256" key="1">
    <source>
        <dbReference type="ARBA" id="ARBA00023015"/>
    </source>
</evidence>
<gene>
    <name evidence="7" type="ORF">ACFOZ8_00450</name>
</gene>
<dbReference type="InterPro" id="IPR012318">
    <property type="entry name" value="HTH_CRP"/>
</dbReference>
<feature type="domain" description="Cyclic nucleotide-binding" evidence="5">
    <location>
        <begin position="42"/>
        <end position="136"/>
    </location>
</feature>
<dbReference type="Gene3D" id="2.60.120.10">
    <property type="entry name" value="Jelly Rolls"/>
    <property type="match status" value="1"/>
</dbReference>
<dbReference type="EMBL" id="JBHSAM010000001">
    <property type="protein sequence ID" value="MFC4098124.1"/>
    <property type="molecule type" value="Genomic_DNA"/>
</dbReference>
<dbReference type="SMART" id="SM00419">
    <property type="entry name" value="HTH_CRP"/>
    <property type="match status" value="1"/>
</dbReference>
<keyword evidence="1" id="KW-0805">Transcription regulation</keyword>
<evidence type="ECO:0000313" key="8">
    <source>
        <dbReference type="Proteomes" id="UP001595715"/>
    </source>
</evidence>
<dbReference type="InterPro" id="IPR050397">
    <property type="entry name" value="Env_Response_Regulators"/>
</dbReference>
<evidence type="ECO:0000259" key="6">
    <source>
        <dbReference type="PROSITE" id="PS51063"/>
    </source>
</evidence>
<dbReference type="PROSITE" id="PS51063">
    <property type="entry name" value="HTH_CRP_2"/>
    <property type="match status" value="1"/>
</dbReference>
<accession>A0ABV8JTZ1</accession>
<proteinExistence type="predicted"/>
<dbReference type="SUPFAM" id="SSF51206">
    <property type="entry name" value="cAMP-binding domain-like"/>
    <property type="match status" value="1"/>
</dbReference>
<dbReference type="InterPro" id="IPR036390">
    <property type="entry name" value="WH_DNA-bd_sf"/>
</dbReference>
<comment type="caution">
    <text evidence="7">The sequence shown here is derived from an EMBL/GenBank/DDBJ whole genome shotgun (WGS) entry which is preliminary data.</text>
</comment>
<keyword evidence="3" id="KW-0010">Activator</keyword>
<evidence type="ECO:0000256" key="4">
    <source>
        <dbReference type="ARBA" id="ARBA00023163"/>
    </source>
</evidence>
<dbReference type="RefSeq" id="WP_377716526.1">
    <property type="nucleotide sequence ID" value="NZ_JBHSAM010000001.1"/>
</dbReference>
<evidence type="ECO:0000313" key="7">
    <source>
        <dbReference type="EMBL" id="MFC4098124.1"/>
    </source>
</evidence>
<dbReference type="InterPro" id="IPR018490">
    <property type="entry name" value="cNMP-bd_dom_sf"/>
</dbReference>
<dbReference type="Pfam" id="PF00027">
    <property type="entry name" value="cNMP_binding"/>
    <property type="match status" value="1"/>
</dbReference>
<dbReference type="InterPro" id="IPR000595">
    <property type="entry name" value="cNMP-bd_dom"/>
</dbReference>
<dbReference type="CDD" id="cd00038">
    <property type="entry name" value="CAP_ED"/>
    <property type="match status" value="1"/>
</dbReference>
<dbReference type="PANTHER" id="PTHR24567:SF74">
    <property type="entry name" value="HTH-TYPE TRANSCRIPTIONAL REGULATOR ARCR"/>
    <property type="match status" value="1"/>
</dbReference>
<dbReference type="Gene3D" id="1.10.10.10">
    <property type="entry name" value="Winged helix-like DNA-binding domain superfamily/Winged helix DNA-binding domain"/>
    <property type="match status" value="1"/>
</dbReference>
<keyword evidence="2" id="KW-0238">DNA-binding</keyword>
<name>A0ABV8JTZ1_9BACL</name>
<dbReference type="InterPro" id="IPR036388">
    <property type="entry name" value="WH-like_DNA-bd_sf"/>
</dbReference>
<dbReference type="SUPFAM" id="SSF46785">
    <property type="entry name" value="Winged helix' DNA-binding domain"/>
    <property type="match status" value="1"/>
</dbReference>
<protein>
    <submittedName>
        <fullName evidence="7">Crp/Fnr family transcriptional regulator</fullName>
    </submittedName>
</protein>
<sequence length="224" mass="24753">MPSQPLDLPRILRLFPCFGTVPDDDWREAEIARLSPDTTLAIREGHIFRHAAFVLSGWVRVYKISPAGREITLYRLTGGQCCVLMLASILGDLEYEASIAIESDTEVLLLPVDTFRSWTAACAPVRRYVYGQFVERMANVTRLLEQIAFEPVPCRLAGLLLASAADRACLPVTHEGLAIELGTAREVVSRTLKNFAARGAVSLSRGSITILDRAQLAAIRDRSR</sequence>
<keyword evidence="8" id="KW-1185">Reference proteome</keyword>
<keyword evidence="4" id="KW-0804">Transcription</keyword>
<feature type="domain" description="HTH crp-type" evidence="6">
    <location>
        <begin position="150"/>
        <end position="214"/>
    </location>
</feature>
<evidence type="ECO:0000256" key="3">
    <source>
        <dbReference type="ARBA" id="ARBA00023159"/>
    </source>
</evidence>